<keyword evidence="7 11" id="KW-0653">Protein transport</keyword>
<proteinExistence type="inferred from homology"/>
<evidence type="ECO:0000256" key="2">
    <source>
        <dbReference type="ARBA" id="ARBA00007956"/>
    </source>
</evidence>
<dbReference type="OMA" id="RAYENCM"/>
<evidence type="ECO:0000313" key="14">
    <source>
        <dbReference type="Proteomes" id="UP000243975"/>
    </source>
</evidence>
<keyword evidence="14" id="KW-1185">Reference proteome</keyword>
<keyword evidence="5" id="KW-0053">Apoptosis</keyword>
<dbReference type="PANTHER" id="PTHR12701:SF56">
    <property type="entry name" value="ENDOPLASMIC RETICULUM TRANSMEMBRANE PROTEIN"/>
    <property type="match status" value="1"/>
</dbReference>
<protein>
    <recommendedName>
        <fullName evidence="11">Endoplasmic reticulum transmembrane protein</fullName>
    </recommendedName>
</protein>
<evidence type="ECO:0000256" key="10">
    <source>
        <dbReference type="ARBA" id="ARBA00023136"/>
    </source>
</evidence>
<keyword evidence="8 11" id="KW-1133">Transmembrane helix</keyword>
<keyword evidence="13" id="KW-0675">Receptor</keyword>
<keyword evidence="9 12" id="KW-0175">Coiled coil</keyword>
<evidence type="ECO:0000256" key="4">
    <source>
        <dbReference type="ARBA" id="ARBA00022692"/>
    </source>
</evidence>
<evidence type="ECO:0000256" key="7">
    <source>
        <dbReference type="ARBA" id="ARBA00022927"/>
    </source>
</evidence>
<keyword evidence="6 11" id="KW-0256">Endoplasmic reticulum</keyword>
<keyword evidence="11" id="KW-0931">ER-Golgi transport</keyword>
<gene>
    <name evidence="13" type="ORF">Ccrd_004841</name>
</gene>
<reference evidence="13 14" key="1">
    <citation type="journal article" date="2016" name="Sci. Rep.">
        <title>The genome sequence of the outbreeding globe artichoke constructed de novo incorporating a phase-aware low-pass sequencing strategy of F1 progeny.</title>
        <authorList>
            <person name="Scaglione D."/>
            <person name="Reyes-Chin-Wo S."/>
            <person name="Acquadro A."/>
            <person name="Froenicke L."/>
            <person name="Portis E."/>
            <person name="Beitel C."/>
            <person name="Tirone M."/>
            <person name="Mauro R."/>
            <person name="Lo Monaco A."/>
            <person name="Mauromicale G."/>
            <person name="Faccioli P."/>
            <person name="Cattivelli L."/>
            <person name="Rieseberg L."/>
            <person name="Michelmore R."/>
            <person name="Lanteri S."/>
        </authorList>
    </citation>
    <scope>NUCLEOTIDE SEQUENCE [LARGE SCALE GENOMIC DNA]</scope>
    <source>
        <strain evidence="13">2C</strain>
    </source>
</reference>
<organism evidence="13 14">
    <name type="scientific">Cynara cardunculus var. scolymus</name>
    <name type="common">Globe artichoke</name>
    <name type="synonym">Cynara scolymus</name>
    <dbReference type="NCBI Taxonomy" id="59895"/>
    <lineage>
        <taxon>Eukaryota</taxon>
        <taxon>Viridiplantae</taxon>
        <taxon>Streptophyta</taxon>
        <taxon>Embryophyta</taxon>
        <taxon>Tracheophyta</taxon>
        <taxon>Spermatophyta</taxon>
        <taxon>Magnoliopsida</taxon>
        <taxon>eudicotyledons</taxon>
        <taxon>Gunneridae</taxon>
        <taxon>Pentapetalae</taxon>
        <taxon>asterids</taxon>
        <taxon>campanulids</taxon>
        <taxon>Asterales</taxon>
        <taxon>Asteraceae</taxon>
        <taxon>Carduoideae</taxon>
        <taxon>Cardueae</taxon>
        <taxon>Carduinae</taxon>
        <taxon>Cynara</taxon>
    </lineage>
</organism>
<feature type="transmembrane region" description="Helical" evidence="11">
    <location>
        <begin position="43"/>
        <end position="61"/>
    </location>
</feature>
<dbReference type="GO" id="GO:0070973">
    <property type="term" value="P:protein localization to endoplasmic reticulum exit site"/>
    <property type="evidence" value="ECO:0007669"/>
    <property type="project" value="UniProtKB-UniRule"/>
</dbReference>
<feature type="transmembrane region" description="Helical" evidence="11">
    <location>
        <begin position="6"/>
        <end position="22"/>
    </location>
</feature>
<evidence type="ECO:0000256" key="12">
    <source>
        <dbReference type="SAM" id="Coils"/>
    </source>
</evidence>
<comment type="subcellular location">
    <subcellularLocation>
        <location evidence="1 11">Endoplasmic reticulum membrane</location>
        <topology evidence="1 11">Multi-pass membrane protein</topology>
    </subcellularLocation>
</comment>
<evidence type="ECO:0000313" key="13">
    <source>
        <dbReference type="EMBL" id="KVH93133.1"/>
    </source>
</evidence>
<keyword evidence="10 11" id="KW-0472">Membrane</keyword>
<dbReference type="FunFam" id="1.20.5.110:FF:000011">
    <property type="entry name" value="B-cell receptor-associated protein 29"/>
    <property type="match status" value="1"/>
</dbReference>
<dbReference type="STRING" id="59895.A0A103XLX7"/>
<dbReference type="GO" id="GO:0005789">
    <property type="term" value="C:endoplasmic reticulum membrane"/>
    <property type="evidence" value="ECO:0007669"/>
    <property type="project" value="UniProtKB-SubCell"/>
</dbReference>
<evidence type="ECO:0000256" key="1">
    <source>
        <dbReference type="ARBA" id="ARBA00004477"/>
    </source>
</evidence>
<evidence type="ECO:0000256" key="5">
    <source>
        <dbReference type="ARBA" id="ARBA00022703"/>
    </source>
</evidence>
<dbReference type="GO" id="GO:0006888">
    <property type="term" value="P:endoplasmic reticulum to Golgi vesicle-mediated transport"/>
    <property type="evidence" value="ECO:0007669"/>
    <property type="project" value="UniProtKB-UniRule"/>
</dbReference>
<evidence type="ECO:0000256" key="9">
    <source>
        <dbReference type="ARBA" id="ARBA00023054"/>
    </source>
</evidence>
<dbReference type="AlphaFoldDB" id="A0A103XLX7"/>
<feature type="coiled-coil region" evidence="12">
    <location>
        <begin position="105"/>
        <end position="209"/>
    </location>
</feature>
<dbReference type="EMBL" id="LEKV01004794">
    <property type="protein sequence ID" value="KVH93133.1"/>
    <property type="molecule type" value="Genomic_DNA"/>
</dbReference>
<evidence type="ECO:0000256" key="6">
    <source>
        <dbReference type="ARBA" id="ARBA00022824"/>
    </source>
</evidence>
<evidence type="ECO:0000256" key="3">
    <source>
        <dbReference type="ARBA" id="ARBA00022448"/>
    </source>
</evidence>
<dbReference type="PANTHER" id="PTHR12701">
    <property type="entry name" value="BCR-ASSOCIATED PROTEIN, BAP"/>
    <property type="match status" value="1"/>
</dbReference>
<dbReference type="InterPro" id="IPR008417">
    <property type="entry name" value="BAP29/BAP31"/>
</dbReference>
<keyword evidence="3 11" id="KW-0813">Transport</keyword>
<dbReference type="Gramene" id="KVH93133">
    <property type="protein sequence ID" value="KVH93133"/>
    <property type="gene ID" value="Ccrd_004841"/>
</dbReference>
<comment type="similarity">
    <text evidence="2 11">Belongs to the BCAP29/BCAP31 family.</text>
</comment>
<comment type="function">
    <text evidence="11">May play a role in anterograde transport of membrane proteins from the endoplasmic reticulum to the Golgi.</text>
</comment>
<evidence type="ECO:0000256" key="8">
    <source>
        <dbReference type="ARBA" id="ARBA00022989"/>
    </source>
</evidence>
<dbReference type="Gene3D" id="1.20.5.110">
    <property type="match status" value="1"/>
</dbReference>
<evidence type="ECO:0000256" key="11">
    <source>
        <dbReference type="RuleBase" id="RU367026"/>
    </source>
</evidence>
<dbReference type="Proteomes" id="UP000243975">
    <property type="component" value="Unassembled WGS sequence"/>
</dbReference>
<name>A0A103XLX7_CYNCS</name>
<comment type="caution">
    <text evidence="13">The sequence shown here is derived from an EMBL/GenBank/DDBJ whole genome shotgun (WGS) entry which is preliminary data.</text>
</comment>
<dbReference type="GO" id="GO:0006886">
    <property type="term" value="P:intracellular protein transport"/>
    <property type="evidence" value="ECO:0007669"/>
    <property type="project" value="UniProtKB-UniRule"/>
</dbReference>
<sequence length="228" mass="25950">MIYLLFTVLYAQLIIILLLQFRSPLQERLLVELDGLKQGRAQLAVKSVTATVFVVMMYILYTVVQIHSRCGDAVDSPNRAILAYLVLEASLIGFSLFLLLIIDGLHQYTKEVNILTKTLSAAQKQNQAYEEGKKKSANEAKSVKEKISRLRTEIKKLELECDRKENEVESRKANSDALKSRLEGLLVEYDGLLADNKDLKDQLHDMNERWSHSGGKKSGFFSWDQWGL</sequence>
<keyword evidence="4 11" id="KW-0812">Transmembrane</keyword>
<accession>A0A103XLX7</accession>
<dbReference type="OrthoDB" id="1571731at2759"/>
<feature type="transmembrane region" description="Helical" evidence="11">
    <location>
        <begin position="81"/>
        <end position="102"/>
    </location>
</feature>